<reference evidence="1" key="2">
    <citation type="submission" date="2020-08" db="EMBL/GenBank/DDBJ databases">
        <authorList>
            <person name="Chen M."/>
            <person name="Teng W."/>
            <person name="Zhao L."/>
            <person name="Hu C."/>
            <person name="Zhou Y."/>
            <person name="Han B."/>
            <person name="Song L."/>
            <person name="Shu W."/>
        </authorList>
    </citation>
    <scope>NUCLEOTIDE SEQUENCE</scope>
    <source>
        <strain evidence="1">FACHB-1375</strain>
    </source>
</reference>
<accession>A0A926ZEY5</accession>
<evidence type="ECO:0000313" key="2">
    <source>
        <dbReference type="Proteomes" id="UP000641646"/>
    </source>
</evidence>
<name>A0A926ZEY5_9CYAN</name>
<keyword evidence="2" id="KW-1185">Reference proteome</keyword>
<dbReference type="Pfam" id="PF17914">
    <property type="entry name" value="HopA1"/>
    <property type="match status" value="1"/>
</dbReference>
<proteinExistence type="predicted"/>
<dbReference type="EMBL" id="JACJPW010000010">
    <property type="protein sequence ID" value="MBD2180578.1"/>
    <property type="molecule type" value="Genomic_DNA"/>
</dbReference>
<sequence>MQLIDFPQTQQQNSAESKLLDTLQDIIKLQIQPNFCILHPDYKPLELPLEIVNRFKGMPTEVQNRYINLQLRSFLYGIHYNGSLKTALDPDANSDAKSLYQNLENNTILGVDLAFYERLHESNDGEGYFDPDWVVVRQESDGTLAVNKGGLTLHIERERHLQPSEQNAGIGDFVAIRMPKNFVQNGFYMAVGNGGPQSHNADKPLETVRVYFNLTPEGAVGVMGKLTHLLNAISIPFTFKVLYNPGDYGRYDSGVLYFEKSNYEAVRLILQTVYIEEKAHFKTEIPLFTKPLAPGLGLAEEPDCKFAAQESFGMNRCQIVANGLLEAWQKGDELPEARMTAIFQHFSLVGIDWQRAYLNANSEDIYTPLEL</sequence>
<dbReference type="Proteomes" id="UP000641646">
    <property type="component" value="Unassembled WGS sequence"/>
</dbReference>
<protein>
    <submittedName>
        <fullName evidence="1">Uncharacterized protein</fullName>
    </submittedName>
</protein>
<organism evidence="1 2">
    <name type="scientific">Aerosakkonema funiforme FACHB-1375</name>
    <dbReference type="NCBI Taxonomy" id="2949571"/>
    <lineage>
        <taxon>Bacteria</taxon>
        <taxon>Bacillati</taxon>
        <taxon>Cyanobacteriota</taxon>
        <taxon>Cyanophyceae</taxon>
        <taxon>Oscillatoriophycideae</taxon>
        <taxon>Aerosakkonematales</taxon>
        <taxon>Aerosakkonemataceae</taxon>
        <taxon>Aerosakkonema</taxon>
    </lineage>
</organism>
<dbReference type="InterPro" id="IPR040871">
    <property type="entry name" value="HopA1"/>
</dbReference>
<gene>
    <name evidence="1" type="ORF">H6G03_05585</name>
</gene>
<reference evidence="1" key="1">
    <citation type="journal article" date="2015" name="ISME J.">
        <title>Draft Genome Sequence of Streptomyces incarnatus NRRL8089, which Produces the Nucleoside Antibiotic Sinefungin.</title>
        <authorList>
            <person name="Oshima K."/>
            <person name="Hattori M."/>
            <person name="Shimizu H."/>
            <person name="Fukuda K."/>
            <person name="Nemoto M."/>
            <person name="Inagaki K."/>
            <person name="Tamura T."/>
        </authorList>
    </citation>
    <scope>NUCLEOTIDE SEQUENCE</scope>
    <source>
        <strain evidence="1">FACHB-1375</strain>
    </source>
</reference>
<dbReference type="AlphaFoldDB" id="A0A926ZEY5"/>
<dbReference type="RefSeq" id="WP_190462926.1">
    <property type="nucleotide sequence ID" value="NZ_JACJPW010000010.1"/>
</dbReference>
<evidence type="ECO:0000313" key="1">
    <source>
        <dbReference type="EMBL" id="MBD2180578.1"/>
    </source>
</evidence>
<comment type="caution">
    <text evidence="1">The sequence shown here is derived from an EMBL/GenBank/DDBJ whole genome shotgun (WGS) entry which is preliminary data.</text>
</comment>